<accession>A0ABS3K1R8</accession>
<dbReference type="InterPro" id="IPR000073">
    <property type="entry name" value="AB_hydrolase_1"/>
</dbReference>
<evidence type="ECO:0000259" key="1">
    <source>
        <dbReference type="Pfam" id="PF12697"/>
    </source>
</evidence>
<feature type="domain" description="AB hydrolase-1" evidence="1">
    <location>
        <begin position="4"/>
        <end position="232"/>
    </location>
</feature>
<evidence type="ECO:0000313" key="3">
    <source>
        <dbReference type="Proteomes" id="UP000718278"/>
    </source>
</evidence>
<proteinExistence type="predicted"/>
<comment type="caution">
    <text evidence="2">The sequence shown here is derived from an EMBL/GenBank/DDBJ whole genome shotgun (WGS) entry which is preliminary data.</text>
</comment>
<keyword evidence="2" id="KW-0378">Hydrolase</keyword>
<evidence type="ECO:0000313" key="2">
    <source>
        <dbReference type="EMBL" id="MBO1040008.1"/>
    </source>
</evidence>
<dbReference type="Pfam" id="PF12697">
    <property type="entry name" value="Abhydrolase_6"/>
    <property type="match status" value="1"/>
</dbReference>
<dbReference type="Gene3D" id="3.40.50.1820">
    <property type="entry name" value="alpha/beta hydrolase"/>
    <property type="match status" value="1"/>
</dbReference>
<dbReference type="GO" id="GO:0016787">
    <property type="term" value="F:hydrolase activity"/>
    <property type="evidence" value="ECO:0007669"/>
    <property type="project" value="UniProtKB-KW"/>
</dbReference>
<dbReference type="PANTHER" id="PTHR43798:SF33">
    <property type="entry name" value="HYDROLASE, PUTATIVE (AFU_ORTHOLOGUE AFUA_2G14860)-RELATED"/>
    <property type="match status" value="1"/>
</dbReference>
<dbReference type="PANTHER" id="PTHR43798">
    <property type="entry name" value="MONOACYLGLYCEROL LIPASE"/>
    <property type="match status" value="1"/>
</dbReference>
<dbReference type="RefSeq" id="WP_207488583.1">
    <property type="nucleotide sequence ID" value="NZ_JADIJS010000002.1"/>
</dbReference>
<name>A0ABS3K1R8_9HYPH</name>
<dbReference type="Proteomes" id="UP000718278">
    <property type="component" value="Unassembled WGS sequence"/>
</dbReference>
<keyword evidence="3" id="KW-1185">Reference proteome</keyword>
<dbReference type="InterPro" id="IPR029058">
    <property type="entry name" value="AB_hydrolase_fold"/>
</dbReference>
<dbReference type="EMBL" id="JADIJS010000002">
    <property type="protein sequence ID" value="MBO1040008.1"/>
    <property type="molecule type" value="Genomic_DNA"/>
</dbReference>
<dbReference type="InterPro" id="IPR050266">
    <property type="entry name" value="AB_hydrolase_sf"/>
</dbReference>
<protein>
    <submittedName>
        <fullName evidence="2">Alpha/beta hydrolase</fullName>
    </submittedName>
</protein>
<organism evidence="2 3">
    <name type="scientific">Brucella pituitosa</name>
    <dbReference type="NCBI Taxonomy" id="571256"/>
    <lineage>
        <taxon>Bacteria</taxon>
        <taxon>Pseudomonadati</taxon>
        <taxon>Pseudomonadota</taxon>
        <taxon>Alphaproteobacteria</taxon>
        <taxon>Hyphomicrobiales</taxon>
        <taxon>Brucellaceae</taxon>
        <taxon>Brucella/Ochrobactrum group</taxon>
        <taxon>Brucella</taxon>
    </lineage>
</organism>
<sequence>MTAVFVHGVADTYRIWEPVRQQLDREDTLALALPGFDSPIPAGFTATKEEYVDWIIAELEKLPGPIDLVGHDWGCIFTARVASLRPDLIRTWAGGSGPISRSYEWHYLAKIWQAPDVGEKWMADFDRDSFKTVLIEDGVSPGTAQETVDLIDETMKDSILRLYRSAVHLGNDWEDGLSGSKSSNLIIWGAKDPFTQISFGHKLGEAMNATNVIELDCGHYTLLQKPEEFARALTVHWTAADAKNTSLNN</sequence>
<dbReference type="SUPFAM" id="SSF53474">
    <property type="entry name" value="alpha/beta-Hydrolases"/>
    <property type="match status" value="1"/>
</dbReference>
<gene>
    <name evidence="2" type="ORF">IPV26_10085</name>
</gene>
<reference evidence="2 3" key="1">
    <citation type="submission" date="2020-10" db="EMBL/GenBank/DDBJ databases">
        <title>Genomic characterization of underground lake bacteria from Wind Cave National Park: Insight into the archetypical LuxI/LuxR and identification of LuxR solos.</title>
        <authorList>
            <person name="Wengert P.C."/>
            <person name="Savka M.A."/>
        </authorList>
    </citation>
    <scope>NUCLEOTIDE SEQUENCE [LARGE SCALE GENOMIC DNA]</scope>
    <source>
        <strain evidence="2 3">SD316</strain>
    </source>
</reference>